<keyword evidence="2" id="KW-1185">Reference proteome</keyword>
<dbReference type="Gene3D" id="3.80.10.10">
    <property type="entry name" value="Ribonuclease Inhibitor"/>
    <property type="match status" value="1"/>
</dbReference>
<gene>
    <name evidence="1" type="ORF">D9611_008269</name>
</gene>
<dbReference type="AlphaFoldDB" id="A0A8H5F547"/>
<evidence type="ECO:0000313" key="2">
    <source>
        <dbReference type="Proteomes" id="UP000541558"/>
    </source>
</evidence>
<proteinExistence type="predicted"/>
<evidence type="ECO:0000313" key="1">
    <source>
        <dbReference type="EMBL" id="KAF5324011.1"/>
    </source>
</evidence>
<dbReference type="EMBL" id="JAACJK010000165">
    <property type="protein sequence ID" value="KAF5324011.1"/>
    <property type="molecule type" value="Genomic_DNA"/>
</dbReference>
<organism evidence="1 2">
    <name type="scientific">Ephemerocybe angulata</name>
    <dbReference type="NCBI Taxonomy" id="980116"/>
    <lineage>
        <taxon>Eukaryota</taxon>
        <taxon>Fungi</taxon>
        <taxon>Dikarya</taxon>
        <taxon>Basidiomycota</taxon>
        <taxon>Agaricomycotina</taxon>
        <taxon>Agaricomycetes</taxon>
        <taxon>Agaricomycetidae</taxon>
        <taxon>Agaricales</taxon>
        <taxon>Agaricineae</taxon>
        <taxon>Psathyrellaceae</taxon>
        <taxon>Ephemerocybe</taxon>
    </lineage>
</organism>
<accession>A0A8H5F547</accession>
<reference evidence="1 2" key="1">
    <citation type="journal article" date="2020" name="ISME J.">
        <title>Uncovering the hidden diversity of litter-decomposition mechanisms in mushroom-forming fungi.</title>
        <authorList>
            <person name="Floudas D."/>
            <person name="Bentzer J."/>
            <person name="Ahren D."/>
            <person name="Johansson T."/>
            <person name="Persson P."/>
            <person name="Tunlid A."/>
        </authorList>
    </citation>
    <scope>NUCLEOTIDE SEQUENCE [LARGE SCALE GENOMIC DNA]</scope>
    <source>
        <strain evidence="1 2">CBS 175.51</strain>
    </source>
</reference>
<protein>
    <submittedName>
        <fullName evidence="1">Uncharacterized protein</fullName>
    </submittedName>
</protein>
<dbReference type="Proteomes" id="UP000541558">
    <property type="component" value="Unassembled WGS sequence"/>
</dbReference>
<dbReference type="InterPro" id="IPR032675">
    <property type="entry name" value="LRR_dom_sf"/>
</dbReference>
<name>A0A8H5F547_9AGAR</name>
<comment type="caution">
    <text evidence="1">The sequence shown here is derived from an EMBL/GenBank/DDBJ whole genome shotgun (WGS) entry which is preliminary data.</text>
</comment>
<sequence length="300" mass="33011">MANFGITSRVALELLKSLPSLVHFDVDIDYVAKEGEEELLLAGAAEPTELPFLQSLSLKGLAVSPGFASSLTLPSLQSVSFTAVRLLSREQQEAGLLQCLSRFGYHITTFELDMARFSEAFIAACAQSLTHVTTLKIGDSRAFDLDRKLLLDDGFGMLLGRIPDVDLTTLKSFIRHLTPQSHEQAPSSSRTTQYAFSAPNLQELILWWHNADHGLGLHMMDFISGRFASGRGGHGSPRLKRVVLRFPNQCLSGSFLDIKPELTRLGVDFGILNLEVKGLTPATLLPARRGFDLEPNPFMQ</sequence>